<evidence type="ECO:0000313" key="2">
    <source>
        <dbReference type="Proteomes" id="UP000327179"/>
    </source>
</evidence>
<name>A0A5J6QY06_9GAMM</name>
<evidence type="ECO:0000313" key="1">
    <source>
        <dbReference type="EMBL" id="QEY65756.1"/>
    </source>
</evidence>
<dbReference type="AlphaFoldDB" id="A0A5J6QY06"/>
<dbReference type="Gene3D" id="1.10.1470.10">
    <property type="entry name" value="YjbJ"/>
    <property type="match status" value="1"/>
</dbReference>
<keyword evidence="2" id="KW-1185">Reference proteome</keyword>
<organism evidence="1 2">
    <name type="scientific">Metapseudomonas lalkuanensis</name>
    <dbReference type="NCBI Taxonomy" id="2604832"/>
    <lineage>
        <taxon>Bacteria</taxon>
        <taxon>Pseudomonadati</taxon>
        <taxon>Pseudomonadota</taxon>
        <taxon>Gammaproteobacteria</taxon>
        <taxon>Pseudomonadales</taxon>
        <taxon>Pseudomonadaceae</taxon>
        <taxon>Metapseudomonas</taxon>
    </lineage>
</organism>
<dbReference type="SUPFAM" id="SSF69047">
    <property type="entry name" value="Hypothetical protein YjbJ"/>
    <property type="match status" value="1"/>
</dbReference>
<dbReference type="InterPro" id="IPR036629">
    <property type="entry name" value="YjbJ_sf"/>
</dbReference>
<gene>
    <name evidence="1" type="ORF">FXN65_11110</name>
</gene>
<protein>
    <submittedName>
        <fullName evidence="1">CsbD family protein</fullName>
    </submittedName>
</protein>
<dbReference type="KEGG" id="plal:FXN65_11110"/>
<sequence length="68" mass="7924">MLADIIKSKWRELVGTARIVWDELTVAELISSEGDAQKLANLIQERYEMTHEEAEKQVISFFERSRTL</sequence>
<dbReference type="Proteomes" id="UP000327179">
    <property type="component" value="Chromosome"/>
</dbReference>
<dbReference type="EMBL" id="CP043311">
    <property type="protein sequence ID" value="QEY65756.1"/>
    <property type="molecule type" value="Genomic_DNA"/>
</dbReference>
<proteinExistence type="predicted"/>
<accession>A0A5J6QY06</accession>
<reference evidence="1 2" key="1">
    <citation type="submission" date="2019-08" db="EMBL/GenBank/DDBJ databases">
        <title>Whole-genome Sequencing of e-waste polymer degrading bacterium Pseudomonas sp. strain PE08.</title>
        <authorList>
            <person name="Kirdat K."/>
            <person name="Debbarma P."/>
            <person name="Narawade N."/>
            <person name="Suyal D."/>
            <person name="Thorat V."/>
            <person name="Shouche Y."/>
            <person name="Goel R."/>
            <person name="Yadav A."/>
        </authorList>
    </citation>
    <scope>NUCLEOTIDE SEQUENCE [LARGE SCALE GENOMIC DNA]</scope>
    <source>
        <strain evidence="1 2">PE08</strain>
    </source>
</reference>